<dbReference type="AlphaFoldDB" id="A0A2N3LG83"/>
<evidence type="ECO:0000313" key="2">
    <source>
        <dbReference type="Proteomes" id="UP000233440"/>
    </source>
</evidence>
<evidence type="ECO:0000313" key="1">
    <source>
        <dbReference type="EMBL" id="PKR83574.1"/>
    </source>
</evidence>
<keyword evidence="2" id="KW-1185">Reference proteome</keyword>
<dbReference type="RefSeq" id="WP_101355714.1">
    <property type="nucleotide sequence ID" value="NZ_PIQO01000017.1"/>
</dbReference>
<accession>A0A2N3LG83</accession>
<dbReference type="Proteomes" id="UP000233440">
    <property type="component" value="Unassembled WGS sequence"/>
</dbReference>
<dbReference type="OrthoDB" id="1683573at2"/>
<proteinExistence type="predicted"/>
<reference evidence="1 2" key="1">
    <citation type="submission" date="2017-11" db="EMBL/GenBank/DDBJ databases">
        <title>Bacillus camelliae sp. nov., isolated from pu'er tea.</title>
        <authorList>
            <person name="Niu L."/>
        </authorList>
    </citation>
    <scope>NUCLEOTIDE SEQUENCE [LARGE SCALE GENOMIC DNA]</scope>
    <source>
        <strain evidence="1 2">7578-1</strain>
    </source>
</reference>
<dbReference type="InterPro" id="IPR025619">
    <property type="entry name" value="YlzJ"/>
</dbReference>
<protein>
    <submittedName>
        <fullName evidence="1">Ribonuclease</fullName>
    </submittedName>
</protein>
<sequence length="68" mass="7650">MILYTTVPQELIFPTEASAYGKQEIITYNGIPMMVEKVEEGKRIIRILSTNPADYMEQSIMPGQIISG</sequence>
<comment type="caution">
    <text evidence="1">The sequence shown here is derived from an EMBL/GenBank/DDBJ whole genome shotgun (WGS) entry which is preliminary data.</text>
</comment>
<gene>
    <name evidence="1" type="ORF">CWO92_18600</name>
</gene>
<name>A0A2N3LG83_9BACI</name>
<organism evidence="1 2">
    <name type="scientific">Heyndrickxia camelliae</name>
    <dbReference type="NCBI Taxonomy" id="1707093"/>
    <lineage>
        <taxon>Bacteria</taxon>
        <taxon>Bacillati</taxon>
        <taxon>Bacillota</taxon>
        <taxon>Bacilli</taxon>
        <taxon>Bacillales</taxon>
        <taxon>Bacillaceae</taxon>
        <taxon>Heyndrickxia</taxon>
    </lineage>
</organism>
<dbReference type="EMBL" id="PIQO01000017">
    <property type="protein sequence ID" value="PKR83574.1"/>
    <property type="molecule type" value="Genomic_DNA"/>
</dbReference>
<dbReference type="Pfam" id="PF14035">
    <property type="entry name" value="YlzJ"/>
    <property type="match status" value="1"/>
</dbReference>